<protein>
    <submittedName>
        <fullName evidence="1">Uncharacterized protein</fullName>
    </submittedName>
</protein>
<organism evidence="1 2">
    <name type="scientific">Magallana gigas</name>
    <name type="common">Pacific oyster</name>
    <name type="synonym">Crassostrea gigas</name>
    <dbReference type="NCBI Taxonomy" id="29159"/>
    <lineage>
        <taxon>Eukaryota</taxon>
        <taxon>Metazoa</taxon>
        <taxon>Spiralia</taxon>
        <taxon>Lophotrochozoa</taxon>
        <taxon>Mollusca</taxon>
        <taxon>Bivalvia</taxon>
        <taxon>Autobranchia</taxon>
        <taxon>Pteriomorphia</taxon>
        <taxon>Ostreida</taxon>
        <taxon>Ostreoidea</taxon>
        <taxon>Ostreidae</taxon>
        <taxon>Magallana</taxon>
    </lineage>
</organism>
<dbReference type="Proteomes" id="UP000005408">
    <property type="component" value="Unassembled WGS sequence"/>
</dbReference>
<evidence type="ECO:0000313" key="1">
    <source>
        <dbReference type="EnsemblMetazoa" id="G23048.4:cds"/>
    </source>
</evidence>
<dbReference type="EnsemblMetazoa" id="G23048.4">
    <property type="protein sequence ID" value="G23048.4:cds"/>
    <property type="gene ID" value="G23048"/>
</dbReference>
<reference evidence="1" key="1">
    <citation type="submission" date="2022-08" db="UniProtKB">
        <authorList>
            <consortium name="EnsemblMetazoa"/>
        </authorList>
    </citation>
    <scope>IDENTIFICATION</scope>
    <source>
        <strain evidence="1">05x7-T-G4-1.051#20</strain>
    </source>
</reference>
<dbReference type="AlphaFoldDB" id="A0A8W8KA22"/>
<accession>A0A8W8KA22</accession>
<keyword evidence="2" id="KW-1185">Reference proteome</keyword>
<evidence type="ECO:0000313" key="2">
    <source>
        <dbReference type="Proteomes" id="UP000005408"/>
    </source>
</evidence>
<name>A0A8W8KA22_MAGGI</name>
<proteinExistence type="predicted"/>
<sequence>MEPSFEKKQTVKGVGQFLQLVGDSNYERYKKYWSKINTCSNITSILPLTETFQCLGKMARNIFVTRPRDDCQPEIVQLKTLEVVLSEGGDELARNMGELLQRAGDAMNEEYLSLSTSTSESNLNRLCFVLQCVKVLVHLSEFI</sequence>